<dbReference type="RefSeq" id="WP_035182949.1">
    <property type="nucleotide sequence ID" value="NZ_BJLK01000005.1"/>
</dbReference>
<proteinExistence type="predicted"/>
<dbReference type="EMBL" id="CP031023">
    <property type="protein sequence ID" value="AZA16234.1"/>
    <property type="molecule type" value="Genomic_DNA"/>
</dbReference>
<sequence>MALIFAGLTDSQESNEKILGYLKKAGLSASFALPAARARENDVLIKDLVKSRQQLIGSGILVTEGSRLDGNCP</sequence>
<protein>
    <submittedName>
        <fullName evidence="1">Uncharacterized protein</fullName>
    </submittedName>
</protein>
<evidence type="ECO:0000313" key="1">
    <source>
        <dbReference type="EMBL" id="AZA16234.1"/>
    </source>
</evidence>
<dbReference type="AlphaFoldDB" id="A0A1L3JPM0"/>
<organism evidence="1">
    <name type="scientific">Lactobacillus delbrueckii subsp. lactis</name>
    <dbReference type="NCBI Taxonomy" id="29397"/>
    <lineage>
        <taxon>Bacteria</taxon>
        <taxon>Bacillati</taxon>
        <taxon>Bacillota</taxon>
        <taxon>Bacilli</taxon>
        <taxon>Lactobacillales</taxon>
        <taxon>Lactobacillaceae</taxon>
        <taxon>Lactobacillus</taxon>
    </lineage>
</organism>
<name>A0A1L3JPM0_LACDL</name>
<accession>A0A1L3JPM0</accession>
<reference evidence="1" key="1">
    <citation type="submission" date="2018-07" db="EMBL/GenBank/DDBJ databases">
        <authorList>
            <person name="Somerville V."/>
        </authorList>
    </citation>
    <scope>NUCLEOTIDE SEQUENCE</scope>
    <source>
        <strain evidence="1">NWC_2_2</strain>
    </source>
</reference>
<gene>
    <name evidence="1" type="ORF">DQL93_06760</name>
</gene>